<feature type="region of interest" description="Disordered" evidence="1">
    <location>
        <begin position="472"/>
        <end position="511"/>
    </location>
</feature>
<dbReference type="InterPro" id="IPR029731">
    <property type="entry name" value="OSGIN1/2"/>
</dbReference>
<dbReference type="Proteomes" id="UP000799771">
    <property type="component" value="Unassembled WGS sequence"/>
</dbReference>
<accession>A0A6A5ZXE9</accession>
<keyword evidence="3" id="KW-1185">Reference proteome</keyword>
<sequence>MARSLPKCVDTVIIGNGPSALILSFMLHGNVPYYVGGHHDPILAAKLEQQPNLLHLTPDLYAHFLSSLRYSTQALPINTLLDTLIRPNADTEVNPKSCIEWRYEPERAVSHVAIGDTAHAGGQWADNPVSASADIGTLSYAEQLSLPGYSYADHLAKREKTDQCDFVRPSRTEFADYLSAYPEAVGISEAIITGTKVEDVCRTGDGFVVRSLGIRCRHLVLASGTFTVNIPPPRLLLPVAQLDSAQHPLLVIGSGFSAADVIISAAPTRRIIHIFQWAPHTRPSPLRGCHHTAYPEYATVYRQMKIAAIASTKGRTAVSPMRRRKSYAQSQQRDWSLYEGLPNADITDLSISHTTGAATLTIRLPSGEQTTRQAGSLAYVVGRRGTLSFLSPALQTEILNTTTPDDNNPSPLISGRTLRAKAEASLEVAPDVFITGSLTGDSLIRHAVGGCVFAAGRILRAIPSPASPIAAYPITRPSSPASSSTDSSPNPNQRRSGKSTPGELTNGHADLHLDRRKLTRAVEVARAENRYWVETGWWAGGLGFGSG</sequence>
<proteinExistence type="predicted"/>
<organism evidence="2 3">
    <name type="scientific">Dothidotthia symphoricarpi CBS 119687</name>
    <dbReference type="NCBI Taxonomy" id="1392245"/>
    <lineage>
        <taxon>Eukaryota</taxon>
        <taxon>Fungi</taxon>
        <taxon>Dikarya</taxon>
        <taxon>Ascomycota</taxon>
        <taxon>Pezizomycotina</taxon>
        <taxon>Dothideomycetes</taxon>
        <taxon>Pleosporomycetidae</taxon>
        <taxon>Pleosporales</taxon>
        <taxon>Dothidotthiaceae</taxon>
        <taxon>Dothidotthia</taxon>
    </lineage>
</organism>
<evidence type="ECO:0000256" key="1">
    <source>
        <dbReference type="SAM" id="MobiDB-lite"/>
    </source>
</evidence>
<feature type="compositionally biased region" description="Low complexity" evidence="1">
    <location>
        <begin position="472"/>
        <end position="491"/>
    </location>
</feature>
<protein>
    <recommendedName>
        <fullName evidence="4">FAD/NAD(P)-binding domain-containing protein</fullName>
    </recommendedName>
</protein>
<dbReference type="SUPFAM" id="SSF51905">
    <property type="entry name" value="FAD/NAD(P)-binding domain"/>
    <property type="match status" value="1"/>
</dbReference>
<dbReference type="PANTHER" id="PTHR15192">
    <property type="entry name" value="PROTEIN CBG05349"/>
    <property type="match status" value="1"/>
</dbReference>
<dbReference type="GeneID" id="54407483"/>
<dbReference type="Gene3D" id="3.50.50.60">
    <property type="entry name" value="FAD/NAD(P)-binding domain"/>
    <property type="match status" value="1"/>
</dbReference>
<feature type="compositionally biased region" description="Polar residues" evidence="1">
    <location>
        <begin position="492"/>
        <end position="503"/>
    </location>
</feature>
<dbReference type="RefSeq" id="XP_033517841.1">
    <property type="nucleotide sequence ID" value="XM_033667051.1"/>
</dbReference>
<dbReference type="AlphaFoldDB" id="A0A6A5ZXE9"/>
<gene>
    <name evidence="2" type="ORF">P153DRAFT_362010</name>
</gene>
<name>A0A6A5ZXE9_9PLEO</name>
<evidence type="ECO:0000313" key="3">
    <source>
        <dbReference type="Proteomes" id="UP000799771"/>
    </source>
</evidence>
<reference evidence="2" key="1">
    <citation type="journal article" date="2020" name="Stud. Mycol.">
        <title>101 Dothideomycetes genomes: a test case for predicting lifestyles and emergence of pathogens.</title>
        <authorList>
            <person name="Haridas S."/>
            <person name="Albert R."/>
            <person name="Binder M."/>
            <person name="Bloem J."/>
            <person name="Labutti K."/>
            <person name="Salamov A."/>
            <person name="Andreopoulos B."/>
            <person name="Baker S."/>
            <person name="Barry K."/>
            <person name="Bills G."/>
            <person name="Bluhm B."/>
            <person name="Cannon C."/>
            <person name="Castanera R."/>
            <person name="Culley D."/>
            <person name="Daum C."/>
            <person name="Ezra D."/>
            <person name="Gonzalez J."/>
            <person name="Henrissat B."/>
            <person name="Kuo A."/>
            <person name="Liang C."/>
            <person name="Lipzen A."/>
            <person name="Lutzoni F."/>
            <person name="Magnuson J."/>
            <person name="Mondo S."/>
            <person name="Nolan M."/>
            <person name="Ohm R."/>
            <person name="Pangilinan J."/>
            <person name="Park H.-J."/>
            <person name="Ramirez L."/>
            <person name="Alfaro M."/>
            <person name="Sun H."/>
            <person name="Tritt A."/>
            <person name="Yoshinaga Y."/>
            <person name="Zwiers L.-H."/>
            <person name="Turgeon B."/>
            <person name="Goodwin S."/>
            <person name="Spatafora J."/>
            <person name="Crous P."/>
            <person name="Grigoriev I."/>
        </authorList>
    </citation>
    <scope>NUCLEOTIDE SEQUENCE</scope>
    <source>
        <strain evidence="2">CBS 119687</strain>
    </source>
</reference>
<dbReference type="InterPro" id="IPR036188">
    <property type="entry name" value="FAD/NAD-bd_sf"/>
</dbReference>
<dbReference type="PANTHER" id="PTHR15192:SF8">
    <property type="entry name" value="FAD_NAD(P)-BINDING DOMAIN-CONTAINING PROTEIN"/>
    <property type="match status" value="1"/>
</dbReference>
<dbReference type="OrthoDB" id="412005at2759"/>
<evidence type="ECO:0000313" key="2">
    <source>
        <dbReference type="EMBL" id="KAF2123447.1"/>
    </source>
</evidence>
<evidence type="ECO:0008006" key="4">
    <source>
        <dbReference type="Google" id="ProtNLM"/>
    </source>
</evidence>
<dbReference type="EMBL" id="ML977527">
    <property type="protein sequence ID" value="KAF2123447.1"/>
    <property type="molecule type" value="Genomic_DNA"/>
</dbReference>